<reference evidence="3" key="2">
    <citation type="submission" date="2025-08" db="UniProtKB">
        <authorList>
            <consortium name="RefSeq"/>
        </authorList>
    </citation>
    <scope>IDENTIFICATION</scope>
</reference>
<protein>
    <submittedName>
        <fullName evidence="3">Uncharacterized protein</fullName>
    </submittedName>
</protein>
<feature type="signal peptide" evidence="2">
    <location>
        <begin position="1"/>
        <end position="18"/>
    </location>
</feature>
<name>A0AAJ6QCB1_ASPNG</name>
<dbReference type="Pfam" id="PF13668">
    <property type="entry name" value="Ferritin_2"/>
    <property type="match status" value="1"/>
</dbReference>
<sequence>MRIFSALNGLLLAGAAVAQSSSSCSLQSNETQAVNYGYALSFFLDRFYSSIPVNQTFLSSSQNGSNSQYFTNFQGIQRQNRLGVRAVQQLGSKLSGWTPQNCSFTFPSASDADTFVQTALQLESTVAGAYIALAGYTQAPEASFLWARLAAEHTAHAYYIASQNQTVLFPTNSSSLVPAYSPGYVLSNGTAPGQLGSYFQGCVTAPPVPCGQTLFIGPLTATLGANVSASAAASSSASLRGNKTADAMLGCEFINSHSRYTSGSVERRPVSEENNAARDIAGPNDVDY</sequence>
<dbReference type="AlphaFoldDB" id="A0AAJ6QCB1"/>
<feature type="region of interest" description="Disordered" evidence="1">
    <location>
        <begin position="262"/>
        <end position="288"/>
    </location>
</feature>
<evidence type="ECO:0000313" key="3">
    <source>
        <dbReference type="RefSeq" id="XP_001391475.3"/>
    </source>
</evidence>
<dbReference type="RefSeq" id="XP_001391475.3">
    <property type="nucleotide sequence ID" value="XM_001391438.3"/>
</dbReference>
<keyword evidence="2" id="KW-0732">Signal</keyword>
<organism evidence="3">
    <name type="scientific">Aspergillus niger</name>
    <dbReference type="NCBI Taxonomy" id="5061"/>
    <lineage>
        <taxon>Eukaryota</taxon>
        <taxon>Fungi</taxon>
        <taxon>Dikarya</taxon>
        <taxon>Ascomycota</taxon>
        <taxon>Pezizomycotina</taxon>
        <taxon>Eurotiomycetes</taxon>
        <taxon>Eurotiomycetidae</taxon>
        <taxon>Eurotiales</taxon>
        <taxon>Aspergillaceae</taxon>
        <taxon>Aspergillus</taxon>
        <taxon>Aspergillus subgen. Circumdati</taxon>
    </lineage>
</organism>
<feature type="chain" id="PRO_5044812448" evidence="2">
    <location>
        <begin position="19"/>
        <end position="288"/>
    </location>
</feature>
<dbReference type="KEGG" id="ang:An07g03930"/>
<evidence type="ECO:0000256" key="1">
    <source>
        <dbReference type="SAM" id="MobiDB-lite"/>
    </source>
</evidence>
<proteinExistence type="predicted"/>
<evidence type="ECO:0000256" key="2">
    <source>
        <dbReference type="SAM" id="SignalP"/>
    </source>
</evidence>
<reference evidence="3" key="1">
    <citation type="submission" date="2025-02" db="EMBL/GenBank/DDBJ databases">
        <authorList>
            <consortium name="NCBI Genome Project"/>
        </authorList>
    </citation>
    <scope>NUCLEOTIDE SEQUENCE</scope>
</reference>
<gene>
    <name evidence="3" type="ORF">An07g03930</name>
</gene>
<dbReference type="VEuPathDB" id="FungiDB:An07g03930"/>
<accession>A0AAJ6QCB1</accession>
<dbReference type="PROSITE" id="PS51257">
    <property type="entry name" value="PROKAR_LIPOPROTEIN"/>
    <property type="match status" value="1"/>
</dbReference>
<dbReference type="GeneID" id="4981659"/>